<evidence type="ECO:0000313" key="1">
    <source>
        <dbReference type="EMBL" id="CEG08486.1"/>
    </source>
</evidence>
<dbReference type="STRING" id="1035.BN961_01902"/>
<dbReference type="AlphaFoldDB" id="A0A090MM70"/>
<keyword evidence="2" id="KW-1185">Reference proteome</keyword>
<dbReference type="Proteomes" id="UP000035762">
    <property type="component" value="Unassembled WGS sequence"/>
</dbReference>
<accession>A0A090MM70</accession>
<name>A0A090MM70_AFIFE</name>
<reference evidence="1 2" key="1">
    <citation type="journal article" date="2014" name="Genome Announc.">
        <title>Genome Sequence of Afipia felis Strain 76713, Isolated in Hospital Water Using an Amoeba Co-Culture Procedure.</title>
        <authorList>
            <person name="Benamar S."/>
            <person name="La Scola B."/>
            <person name="Croce O."/>
        </authorList>
    </citation>
    <scope>NUCLEOTIDE SEQUENCE [LARGE SCALE GENOMIC DNA]</scope>
    <source>
        <strain evidence="1 2">76713</strain>
    </source>
</reference>
<gene>
    <name evidence="1" type="ORF">BN961_01902</name>
</gene>
<protein>
    <submittedName>
        <fullName evidence="1">Uncharacterized protein</fullName>
    </submittedName>
</protein>
<sequence length="202" mass="22564">MLDAAAADRIVIAVEEGDREVRLLQPVLVGGLAEGGDGEREHQNAAGQANRRHLRQRFDEHPALPAADIEAVHERRIALIEFAQATARGEQRGIETRIEVQKEIPDPLHPLAGYDLAHQNFLNRRSRPWFARTLAAAMARTNMRVRLRHPHGDGEGNHRREGLFARSARRCLRRRGDHANGRQVPGPSPCPGIRLLLAEVRG</sequence>
<dbReference type="EMBL" id="CCAZ020000001">
    <property type="protein sequence ID" value="CEG08486.1"/>
    <property type="molecule type" value="Genomic_DNA"/>
</dbReference>
<organism evidence="1 2">
    <name type="scientific">Afipia felis</name>
    <name type="common">Cat scratch disease bacillus</name>
    <dbReference type="NCBI Taxonomy" id="1035"/>
    <lineage>
        <taxon>Bacteria</taxon>
        <taxon>Pseudomonadati</taxon>
        <taxon>Pseudomonadota</taxon>
        <taxon>Alphaproteobacteria</taxon>
        <taxon>Hyphomicrobiales</taxon>
        <taxon>Nitrobacteraceae</taxon>
        <taxon>Afipia</taxon>
    </lineage>
</organism>
<evidence type="ECO:0000313" key="2">
    <source>
        <dbReference type="Proteomes" id="UP000035762"/>
    </source>
</evidence>
<proteinExistence type="predicted"/>
<comment type="caution">
    <text evidence="1">The sequence shown here is derived from an EMBL/GenBank/DDBJ whole genome shotgun (WGS) entry which is preliminary data.</text>
</comment>